<name>A0ABT5Z633_9ACTN</name>
<organism evidence="1 2">
    <name type="scientific">Streptantibioticus ferralitis</name>
    <dbReference type="NCBI Taxonomy" id="236510"/>
    <lineage>
        <taxon>Bacteria</taxon>
        <taxon>Bacillati</taxon>
        <taxon>Actinomycetota</taxon>
        <taxon>Actinomycetes</taxon>
        <taxon>Kitasatosporales</taxon>
        <taxon>Streptomycetaceae</taxon>
        <taxon>Streptantibioticus</taxon>
    </lineage>
</organism>
<dbReference type="SUPFAM" id="SSF88659">
    <property type="entry name" value="Sigma3 and sigma4 domains of RNA polymerase sigma factors"/>
    <property type="match status" value="1"/>
</dbReference>
<dbReference type="RefSeq" id="WP_275818746.1">
    <property type="nucleotide sequence ID" value="NZ_BAAANM010000013.1"/>
</dbReference>
<proteinExistence type="predicted"/>
<protein>
    <submittedName>
        <fullName evidence="1">Sigma-70 family RNA polymerase sigma factor</fullName>
    </submittedName>
</protein>
<evidence type="ECO:0000313" key="1">
    <source>
        <dbReference type="EMBL" id="MDF2259286.1"/>
    </source>
</evidence>
<dbReference type="Gene3D" id="1.10.10.10">
    <property type="entry name" value="Winged helix-like DNA-binding domain superfamily/Winged helix DNA-binding domain"/>
    <property type="match status" value="1"/>
</dbReference>
<dbReference type="EMBL" id="JARHTQ010000021">
    <property type="protein sequence ID" value="MDF2259286.1"/>
    <property type="molecule type" value="Genomic_DNA"/>
</dbReference>
<comment type="caution">
    <text evidence="1">The sequence shown here is derived from an EMBL/GenBank/DDBJ whole genome shotgun (WGS) entry which is preliminary data.</text>
</comment>
<gene>
    <name evidence="1" type="ORF">P2L57_27330</name>
</gene>
<dbReference type="InterPro" id="IPR013324">
    <property type="entry name" value="RNA_pol_sigma_r3/r4-like"/>
</dbReference>
<evidence type="ECO:0000313" key="2">
    <source>
        <dbReference type="Proteomes" id="UP001220022"/>
    </source>
</evidence>
<dbReference type="Proteomes" id="UP001220022">
    <property type="component" value="Unassembled WGS sequence"/>
</dbReference>
<accession>A0ABT5Z633</accession>
<sequence length="169" mass="18432">MAPILDVINMFAPLLAAEAAAEAGPAGVDPADLEQAVWLRLLERGRAPADSAGWLRDAVRREARRARRRTRRELPYGPGHLAAEPAVERQALDAELGRSLRGVIRKLPGRCPELLSALLSRSDPTYREISRELGISQGSLGPLRSRCLGCLRARLGSEVEGAQLRGKER</sequence>
<dbReference type="InterPro" id="IPR036388">
    <property type="entry name" value="WH-like_DNA-bd_sf"/>
</dbReference>
<keyword evidence="2" id="KW-1185">Reference proteome</keyword>
<reference evidence="1 2" key="1">
    <citation type="submission" date="2023-03" db="EMBL/GenBank/DDBJ databases">
        <title>Draft genome sequence of type strain Streptomyces ferralitis JCM 14344.</title>
        <authorList>
            <person name="Klaysubun C."/>
            <person name="Duangmal K."/>
        </authorList>
    </citation>
    <scope>NUCLEOTIDE SEQUENCE [LARGE SCALE GENOMIC DNA]</scope>
    <source>
        <strain evidence="1 2">JCM 14344</strain>
    </source>
</reference>